<keyword evidence="8 9" id="KW-0998">Cell outer membrane</keyword>
<dbReference type="GO" id="GO:0009279">
    <property type="term" value="C:cell outer membrane"/>
    <property type="evidence" value="ECO:0007669"/>
    <property type="project" value="UniProtKB-SubCell"/>
</dbReference>
<dbReference type="Pfam" id="PF07715">
    <property type="entry name" value="Plug"/>
    <property type="match status" value="1"/>
</dbReference>
<dbReference type="PANTHER" id="PTHR30069:SF46">
    <property type="entry name" value="OAR PROTEIN"/>
    <property type="match status" value="1"/>
</dbReference>
<dbReference type="InterPro" id="IPR036942">
    <property type="entry name" value="Beta-barrel_TonB_sf"/>
</dbReference>
<name>A0A927ILX1_9BURK</name>
<dbReference type="Gene3D" id="2.60.40.1120">
    <property type="entry name" value="Carboxypeptidase-like, regulatory domain"/>
    <property type="match status" value="1"/>
</dbReference>
<keyword evidence="5 9" id="KW-0812">Transmembrane</keyword>
<evidence type="ECO:0000256" key="8">
    <source>
        <dbReference type="ARBA" id="ARBA00023237"/>
    </source>
</evidence>
<dbReference type="RefSeq" id="WP_191819616.1">
    <property type="nucleotide sequence ID" value="NZ_JACYFT010000002.1"/>
</dbReference>
<gene>
    <name evidence="13" type="ORF">IC609_11410</name>
</gene>
<dbReference type="GO" id="GO:0015344">
    <property type="term" value="F:siderophore uptake transmembrane transporter activity"/>
    <property type="evidence" value="ECO:0007669"/>
    <property type="project" value="TreeGrafter"/>
</dbReference>
<dbReference type="Gene3D" id="2.170.130.10">
    <property type="entry name" value="TonB-dependent receptor, plug domain"/>
    <property type="match status" value="1"/>
</dbReference>
<evidence type="ECO:0000256" key="4">
    <source>
        <dbReference type="ARBA" id="ARBA00022452"/>
    </source>
</evidence>
<evidence type="ECO:0000256" key="7">
    <source>
        <dbReference type="ARBA" id="ARBA00023170"/>
    </source>
</evidence>
<comment type="caution">
    <text evidence="13">The sequence shown here is derived from an EMBL/GenBank/DDBJ whole genome shotgun (WGS) entry which is preliminary data.</text>
</comment>
<proteinExistence type="inferred from homology"/>
<evidence type="ECO:0000259" key="12">
    <source>
        <dbReference type="Pfam" id="PF07715"/>
    </source>
</evidence>
<evidence type="ECO:0000256" key="3">
    <source>
        <dbReference type="ARBA" id="ARBA00022448"/>
    </source>
</evidence>
<keyword evidence="4 9" id="KW-1134">Transmembrane beta strand</keyword>
<evidence type="ECO:0000256" key="1">
    <source>
        <dbReference type="ARBA" id="ARBA00004571"/>
    </source>
</evidence>
<dbReference type="PROSITE" id="PS00430">
    <property type="entry name" value="TONB_DEPENDENT_REC_1"/>
    <property type="match status" value="1"/>
</dbReference>
<dbReference type="Gene3D" id="2.40.170.20">
    <property type="entry name" value="TonB-dependent receptor, beta-barrel domain"/>
    <property type="match status" value="2"/>
</dbReference>
<keyword evidence="3 9" id="KW-0813">Transport</keyword>
<evidence type="ECO:0000256" key="2">
    <source>
        <dbReference type="ARBA" id="ARBA00009810"/>
    </source>
</evidence>
<feature type="signal peptide" evidence="11">
    <location>
        <begin position="1"/>
        <end position="24"/>
    </location>
</feature>
<dbReference type="EMBL" id="JACYFT010000002">
    <property type="protein sequence ID" value="MBD8051158.1"/>
    <property type="molecule type" value="Genomic_DNA"/>
</dbReference>
<comment type="similarity">
    <text evidence="2 9">Belongs to the TonB-dependent receptor family.</text>
</comment>
<keyword evidence="14" id="KW-1185">Reference proteome</keyword>
<keyword evidence="10" id="KW-0798">TonB box</keyword>
<evidence type="ECO:0000256" key="11">
    <source>
        <dbReference type="SAM" id="SignalP"/>
    </source>
</evidence>
<dbReference type="SUPFAM" id="SSF56935">
    <property type="entry name" value="Porins"/>
    <property type="match status" value="1"/>
</dbReference>
<dbReference type="InterPro" id="IPR037066">
    <property type="entry name" value="Plug_dom_sf"/>
</dbReference>
<dbReference type="Pfam" id="PF13620">
    <property type="entry name" value="CarboxypepD_reg"/>
    <property type="match status" value="1"/>
</dbReference>
<evidence type="ECO:0000256" key="10">
    <source>
        <dbReference type="PROSITE-ProRule" id="PRU10143"/>
    </source>
</evidence>
<keyword evidence="7 13" id="KW-0675">Receptor</keyword>
<dbReference type="GO" id="GO:0044718">
    <property type="term" value="P:siderophore transmembrane transport"/>
    <property type="evidence" value="ECO:0007669"/>
    <property type="project" value="TreeGrafter"/>
</dbReference>
<feature type="short sequence motif" description="TonB box" evidence="10">
    <location>
        <begin position="105"/>
        <end position="111"/>
    </location>
</feature>
<protein>
    <submittedName>
        <fullName evidence="13">TonB-dependent receptor</fullName>
    </submittedName>
</protein>
<dbReference type="InterPro" id="IPR039426">
    <property type="entry name" value="TonB-dep_rcpt-like"/>
</dbReference>
<reference evidence="13" key="1">
    <citation type="submission" date="2020-09" db="EMBL/GenBank/DDBJ databases">
        <title>Genome seq and assembly of Limnohabitants sp.</title>
        <authorList>
            <person name="Chhetri G."/>
        </authorList>
    </citation>
    <scope>NUCLEOTIDE SEQUENCE</scope>
    <source>
        <strain evidence="13">JUR4</strain>
    </source>
</reference>
<dbReference type="InterPro" id="IPR010916">
    <property type="entry name" value="TonB_box_CS"/>
</dbReference>
<evidence type="ECO:0000256" key="5">
    <source>
        <dbReference type="ARBA" id="ARBA00022692"/>
    </source>
</evidence>
<dbReference type="PANTHER" id="PTHR30069">
    <property type="entry name" value="TONB-DEPENDENT OUTER MEMBRANE RECEPTOR"/>
    <property type="match status" value="1"/>
</dbReference>
<evidence type="ECO:0000313" key="13">
    <source>
        <dbReference type="EMBL" id="MBD8051158.1"/>
    </source>
</evidence>
<comment type="subcellular location">
    <subcellularLocation>
        <location evidence="1 9">Cell outer membrane</location>
        <topology evidence="1 9">Multi-pass membrane protein</topology>
    </subcellularLocation>
</comment>
<keyword evidence="11" id="KW-0732">Signal</keyword>
<keyword evidence="6 9" id="KW-0472">Membrane</keyword>
<sequence>MSQALSLAFGVTLVSVGTINTAFAQSNATGTVYGTAASGSTLVLTNKETGFKRSVNLDNTGRFSLGALPVGSYSVQVVKDGKVVNSNPDVDVRIGQGTEISFADTVVVTGTQIAKKLDMTEMGSTTIFTAKELQRIPVANNVGAIIQLAPNTTSGDSRYGGSNAPSFGGSSASENAYYINGFPVTNALTQVGFSQLPFNSIAQAQVLTGGYGAEFGRSTGGVVNIITKSGSNEFKAGGGITWSPDTLRAASRNQYYADNGTALANKLYFYNQANTTDSVTTTGYFSGPIIKDKLFIYFSGERANTNFNGIRTGNTSATYTASASTQSSSWQEIATEIPRYLMKLDWNISDDHHLEYTRLADKYTSARKYYGFNYATLQNTNVQNGGQTYVNWGPTPVASQQGSEADIFKYTGYFTKDLTFTAVLGQTKSRHQQIPVGYNPALPQIFSDSTNEVPGLGPYAHPQTISGNLLIPGAVDKNKGLRFDVEYKLNQQHTLRAGLDKNTINSTAGSGVAGGFRWEYFKSSTPGALIDGKYAAANSVTTNNPYGALGYYAQQVYVNTMSTPSVDQTAQYIEDRWQVNDKLLLSLGLRNEGFNNKNGDGKSYINLPTQIAPRLGATFDALGNQTLKVFGSAGRYHVPLPTNVAVRAAGASLYTKQNFIYTGVDSNGQPTGLTSISPVYSSNNEYGQSKDPQSVAALNMKGNYQDELALGFEQAVNKGLNIGGKFTYRTLRSAIDDHCDDRPFQAWADRNGVNTANWEGYHCALFNPGIANSFMMDYGDGKGMRRVDLSAKDLGFDKVKRIYQALDLFAEHPFDGKFYGKVTYTLSRNYGNTEGQLLSDIGQADVSTTQAFDYPEFSRNALGLLPNHRKHQLKMFGYYQADPEWGFGANVALASGRPRNCIGNAPDAVGSTNPNAVTNYSGYGSAYFYCNGVASPRGSQGTLPYTMKLDLNVAYQPATLKGLTLKLDVFNVLNRQSVEVIEERYNSGTAVRALYSTPLSYTAPRAARISAYYDYKF</sequence>
<dbReference type="InterPro" id="IPR012910">
    <property type="entry name" value="Plug_dom"/>
</dbReference>
<evidence type="ECO:0000313" key="14">
    <source>
        <dbReference type="Proteomes" id="UP000647424"/>
    </source>
</evidence>
<accession>A0A927ILX1</accession>
<dbReference type="PROSITE" id="PS52016">
    <property type="entry name" value="TONB_DEPENDENT_REC_3"/>
    <property type="match status" value="1"/>
</dbReference>
<organism evidence="13 14">
    <name type="scientific">Limnohabitans radicicola</name>
    <dbReference type="NCBI Taxonomy" id="2771427"/>
    <lineage>
        <taxon>Bacteria</taxon>
        <taxon>Pseudomonadati</taxon>
        <taxon>Pseudomonadota</taxon>
        <taxon>Betaproteobacteria</taxon>
        <taxon>Burkholderiales</taxon>
        <taxon>Comamonadaceae</taxon>
        <taxon>Limnohabitans</taxon>
    </lineage>
</organism>
<evidence type="ECO:0000256" key="6">
    <source>
        <dbReference type="ARBA" id="ARBA00023136"/>
    </source>
</evidence>
<evidence type="ECO:0000256" key="9">
    <source>
        <dbReference type="PROSITE-ProRule" id="PRU01360"/>
    </source>
</evidence>
<feature type="chain" id="PRO_5037576442" evidence="11">
    <location>
        <begin position="25"/>
        <end position="1017"/>
    </location>
</feature>
<feature type="domain" description="TonB-dependent receptor plug" evidence="12">
    <location>
        <begin position="122"/>
        <end position="222"/>
    </location>
</feature>
<dbReference type="Proteomes" id="UP000647424">
    <property type="component" value="Unassembled WGS sequence"/>
</dbReference>
<dbReference type="AlphaFoldDB" id="A0A927ILX1"/>